<organism evidence="2 3">
    <name type="scientific">Marinicrinis sediminis</name>
    <dbReference type="NCBI Taxonomy" id="1652465"/>
    <lineage>
        <taxon>Bacteria</taxon>
        <taxon>Bacillati</taxon>
        <taxon>Bacillota</taxon>
        <taxon>Bacilli</taxon>
        <taxon>Bacillales</taxon>
        <taxon>Paenibacillaceae</taxon>
    </lineage>
</organism>
<dbReference type="EC" id="4.2.1.75" evidence="2"/>
<dbReference type="SUPFAM" id="SSF69618">
    <property type="entry name" value="HemD-like"/>
    <property type="match status" value="1"/>
</dbReference>
<dbReference type="InterPro" id="IPR036108">
    <property type="entry name" value="4pyrrol_syn_uPrphyn_synt_sf"/>
</dbReference>
<dbReference type="Pfam" id="PF02602">
    <property type="entry name" value="HEM4"/>
    <property type="match status" value="1"/>
</dbReference>
<dbReference type="PANTHER" id="PTHR40082">
    <property type="entry name" value="BLR5956 PROTEIN"/>
    <property type="match status" value="1"/>
</dbReference>
<keyword evidence="3" id="KW-1185">Reference proteome</keyword>
<sequence length="285" mass="32162">MGSTEKEKIIAIAGQRRFPEMAKLVERHGGKAVHRSCQGSLLLQPEIMQKQMDELQEMSLDWFLFTTGVGTEAMLSAITREQSWWLWRRKLEACRLAARGYKTWNVLQQYGIHHFLKDTEGTTFSLMKALEGVDFRGATVAIQLYGDRAEQLIEWLLEEGARVVEFFPYRYTPPDPEVVQQLVMEIAERKIAAVAFTSAPQVHNLMQSAERLGCKQAVMEAFHQEVVAAAVGKLTAEAIFRHQIERCIFPQHERMGAMLVSLAKSLSVQPRTSLSASSSLPPSVI</sequence>
<dbReference type="InterPro" id="IPR003754">
    <property type="entry name" value="4pyrrol_synth_uPrphyn_synth"/>
</dbReference>
<reference evidence="3" key="1">
    <citation type="journal article" date="2019" name="Int. J. Syst. Evol. Microbiol.">
        <title>The Global Catalogue of Microorganisms (GCM) 10K type strain sequencing project: providing services to taxonomists for standard genome sequencing and annotation.</title>
        <authorList>
            <consortium name="The Broad Institute Genomics Platform"/>
            <consortium name="The Broad Institute Genome Sequencing Center for Infectious Disease"/>
            <person name="Wu L."/>
            <person name="Ma J."/>
        </authorList>
    </citation>
    <scope>NUCLEOTIDE SEQUENCE [LARGE SCALE GENOMIC DNA]</scope>
    <source>
        <strain evidence="3">KCTC 33676</strain>
    </source>
</reference>
<dbReference type="InterPro" id="IPR039793">
    <property type="entry name" value="UROS/Hem4"/>
</dbReference>
<dbReference type="Proteomes" id="UP001597497">
    <property type="component" value="Unassembled WGS sequence"/>
</dbReference>
<dbReference type="GO" id="GO:0004852">
    <property type="term" value="F:uroporphyrinogen-III synthase activity"/>
    <property type="evidence" value="ECO:0007669"/>
    <property type="project" value="UniProtKB-EC"/>
</dbReference>
<proteinExistence type="predicted"/>
<name>A0ABW5R6G0_9BACL</name>
<dbReference type="NCBIfam" id="NF004584">
    <property type="entry name" value="PRK05928.2-1"/>
    <property type="match status" value="1"/>
</dbReference>
<keyword evidence="2" id="KW-0456">Lyase</keyword>
<accession>A0ABW5R6G0</accession>
<evidence type="ECO:0000259" key="1">
    <source>
        <dbReference type="Pfam" id="PF02602"/>
    </source>
</evidence>
<dbReference type="Gene3D" id="3.40.50.10090">
    <property type="match status" value="2"/>
</dbReference>
<dbReference type="PANTHER" id="PTHR40082:SF1">
    <property type="entry name" value="BLR5956 PROTEIN"/>
    <property type="match status" value="1"/>
</dbReference>
<gene>
    <name evidence="2" type="ORF">ACFSUC_01815</name>
</gene>
<comment type="caution">
    <text evidence="2">The sequence shown here is derived from an EMBL/GenBank/DDBJ whole genome shotgun (WGS) entry which is preliminary data.</text>
</comment>
<dbReference type="RefSeq" id="WP_379927711.1">
    <property type="nucleotide sequence ID" value="NZ_JBHUMM010000002.1"/>
</dbReference>
<dbReference type="EMBL" id="JBHUMM010000002">
    <property type="protein sequence ID" value="MFD2670341.1"/>
    <property type="molecule type" value="Genomic_DNA"/>
</dbReference>
<feature type="domain" description="Tetrapyrrole biosynthesis uroporphyrinogen III synthase" evidence="1">
    <location>
        <begin position="20"/>
        <end position="259"/>
    </location>
</feature>
<evidence type="ECO:0000313" key="2">
    <source>
        <dbReference type="EMBL" id="MFD2670341.1"/>
    </source>
</evidence>
<evidence type="ECO:0000313" key="3">
    <source>
        <dbReference type="Proteomes" id="UP001597497"/>
    </source>
</evidence>
<dbReference type="CDD" id="cd06578">
    <property type="entry name" value="HemD"/>
    <property type="match status" value="1"/>
</dbReference>
<protein>
    <submittedName>
        <fullName evidence="2">Uroporphyrinogen-III synthase</fullName>
        <ecNumber evidence="2">4.2.1.75</ecNumber>
    </submittedName>
</protein>